<sequence length="618" mass="67371">MYNTDSTDQQHQLFVIKTFYNMLQSTVSIYVSFQVKQTQAKPQIPSWALRFLTAPSCNCMSKVMSSKQTRYRKDLPSSQQRLSFSLGPSPKRSKVSEPGDAGAQRPHVPPRQGCLQQHLDASGSSFTSCPVCGKQVALLCISLHLDLGCADELPLLRAKPAAPFIGDIRSRPSALLVCHAMDPDSGPVQGPKKPQQEFDGGLRQAVLPVRVPSVAMKATASDSMPSMAQISRPDVPWRPSVSGDTSTGVTNHDGDPRDRSVGVRICMRKGLAGPGQLVGAAATAVAAVTMTADAIVGDSYGTKEHHVKEAVGDGNSEGRDGGASVMQQLGATHVTTTLSRGEDGVAVAVANEEREQKWEKKLQHALRSALVASSPHKFRAVPNPFLEGQYIVTEFITVAEEMELLALCDDPVLKPAWSPWIGQTYSNATAQKTRGKRWGVLPDYHRRGVAPQEHPLPPLLQLLAKRMREHIGILQMFQPNEANAIDYRRSRGSWLRPHVDDRILSGDLIVNLSLAGAAVMTFVKDKDKVKDKNKARDGVKEGSVYCSGPSRGSDAGQRVEPLLQQRSQHQRQQQSVGEEAQVGLAPRSLQILSRSARYNYTHAIAPSDLVDERRVSIT</sequence>
<feature type="region of interest" description="Disordered" evidence="2">
    <location>
        <begin position="533"/>
        <end position="556"/>
    </location>
</feature>
<evidence type="ECO:0000256" key="1">
    <source>
        <dbReference type="ARBA" id="ARBA00007879"/>
    </source>
</evidence>
<protein>
    <recommendedName>
        <fullName evidence="5">Alpha-ketoglutarate-dependent dioxygenase AlkB-like domain-containing protein</fullName>
    </recommendedName>
</protein>
<feature type="non-terminal residue" evidence="3">
    <location>
        <position position="618"/>
    </location>
</feature>
<feature type="compositionally biased region" description="Polar residues" evidence="2">
    <location>
        <begin position="220"/>
        <end position="229"/>
    </location>
</feature>
<gene>
    <name evidence="3" type="ORF">VaNZ11_008748</name>
</gene>
<dbReference type="InterPro" id="IPR032857">
    <property type="entry name" value="ALKBH4"/>
</dbReference>
<organism evidence="3 4">
    <name type="scientific">Volvox africanus</name>
    <dbReference type="NCBI Taxonomy" id="51714"/>
    <lineage>
        <taxon>Eukaryota</taxon>
        <taxon>Viridiplantae</taxon>
        <taxon>Chlorophyta</taxon>
        <taxon>core chlorophytes</taxon>
        <taxon>Chlorophyceae</taxon>
        <taxon>CS clade</taxon>
        <taxon>Chlamydomonadales</taxon>
        <taxon>Volvocaceae</taxon>
        <taxon>Volvox</taxon>
    </lineage>
</organism>
<reference evidence="3 4" key="1">
    <citation type="journal article" date="2023" name="IScience">
        <title>Expanded male sex-determining region conserved during the evolution of homothallism in the green alga Volvox.</title>
        <authorList>
            <person name="Yamamoto K."/>
            <person name="Matsuzaki R."/>
            <person name="Mahakham W."/>
            <person name="Heman W."/>
            <person name="Sekimoto H."/>
            <person name="Kawachi M."/>
            <person name="Minakuchi Y."/>
            <person name="Toyoda A."/>
            <person name="Nozaki H."/>
        </authorList>
    </citation>
    <scope>NUCLEOTIDE SEQUENCE [LARGE SCALE GENOMIC DNA]</scope>
    <source>
        <strain evidence="3 4">NIES-4468</strain>
    </source>
</reference>
<feature type="region of interest" description="Disordered" evidence="2">
    <location>
        <begin position="218"/>
        <end position="257"/>
    </location>
</feature>
<dbReference type="EMBL" id="BSDZ01000023">
    <property type="protein sequence ID" value="GLI65259.1"/>
    <property type="molecule type" value="Genomic_DNA"/>
</dbReference>
<dbReference type="PANTHER" id="PTHR12463">
    <property type="entry name" value="OXYGENASE-RELATED"/>
    <property type="match status" value="1"/>
</dbReference>
<dbReference type="SUPFAM" id="SSF51197">
    <property type="entry name" value="Clavaminate synthase-like"/>
    <property type="match status" value="1"/>
</dbReference>
<dbReference type="PANTHER" id="PTHR12463:SF1">
    <property type="entry name" value="2-OXOGLUTARATE AND FE-DEPENDENT OXYGENASE FAMILY PROTEIN"/>
    <property type="match status" value="1"/>
</dbReference>
<proteinExistence type="inferred from homology"/>
<feature type="region of interest" description="Disordered" evidence="2">
    <location>
        <begin position="70"/>
        <end position="115"/>
    </location>
</feature>
<comment type="caution">
    <text evidence="3">The sequence shown here is derived from an EMBL/GenBank/DDBJ whole genome shotgun (WGS) entry which is preliminary data.</text>
</comment>
<dbReference type="Proteomes" id="UP001165090">
    <property type="component" value="Unassembled WGS sequence"/>
</dbReference>
<name>A0ABQ5S6G4_9CHLO</name>
<evidence type="ECO:0000256" key="2">
    <source>
        <dbReference type="SAM" id="MobiDB-lite"/>
    </source>
</evidence>
<dbReference type="InterPro" id="IPR037151">
    <property type="entry name" value="AlkB-like_sf"/>
</dbReference>
<dbReference type="Gene3D" id="2.60.120.590">
    <property type="entry name" value="Alpha-ketoglutarate-dependent dioxygenase AlkB-like"/>
    <property type="match status" value="1"/>
</dbReference>
<evidence type="ECO:0008006" key="5">
    <source>
        <dbReference type="Google" id="ProtNLM"/>
    </source>
</evidence>
<evidence type="ECO:0000313" key="3">
    <source>
        <dbReference type="EMBL" id="GLI65259.1"/>
    </source>
</evidence>
<accession>A0ABQ5S6G4</accession>
<keyword evidence="4" id="KW-1185">Reference proteome</keyword>
<comment type="similarity">
    <text evidence="1">Belongs to the alkB family.</text>
</comment>
<evidence type="ECO:0000313" key="4">
    <source>
        <dbReference type="Proteomes" id="UP001165090"/>
    </source>
</evidence>